<evidence type="ECO:0000256" key="3">
    <source>
        <dbReference type="ARBA" id="ARBA00022722"/>
    </source>
</evidence>
<dbReference type="InterPro" id="IPR052216">
    <property type="entry name" value="CRISPR_Csm3_endoribonuclease"/>
</dbReference>
<dbReference type="GO" id="GO:0003723">
    <property type="term" value="F:RNA binding"/>
    <property type="evidence" value="ECO:0007669"/>
    <property type="project" value="UniProtKB-KW"/>
</dbReference>
<dbReference type="RefSeq" id="WP_073038654.1">
    <property type="nucleotide sequence ID" value="NZ_FQVB01000015.1"/>
</dbReference>
<evidence type="ECO:0000256" key="5">
    <source>
        <dbReference type="ARBA" id="ARBA00022801"/>
    </source>
</evidence>
<keyword evidence="3" id="KW-0540">Nuclease</keyword>
<name>A0A1M5AV54_9BACT</name>
<feature type="region of interest" description="Disordered" evidence="9">
    <location>
        <begin position="76"/>
        <end position="96"/>
    </location>
</feature>
<protein>
    <recommendedName>
        <fullName evidence="2">CRISPR system Cms endoribonuclease Csm3</fullName>
    </recommendedName>
    <alternativeName>
        <fullName evidence="8">CRISPR type III A-associated RAMP protein Csm3</fullName>
    </alternativeName>
</protein>
<organism evidence="11 12">
    <name type="scientific">Desulfacinum infernum DSM 9756</name>
    <dbReference type="NCBI Taxonomy" id="1121391"/>
    <lineage>
        <taxon>Bacteria</taxon>
        <taxon>Pseudomonadati</taxon>
        <taxon>Thermodesulfobacteriota</taxon>
        <taxon>Syntrophobacteria</taxon>
        <taxon>Syntrophobacterales</taxon>
        <taxon>Syntrophobacteraceae</taxon>
        <taxon>Desulfacinum</taxon>
    </lineage>
</organism>
<dbReference type="InterPro" id="IPR005537">
    <property type="entry name" value="RAMP_III_fam"/>
</dbReference>
<evidence type="ECO:0000259" key="10">
    <source>
        <dbReference type="Pfam" id="PF03787"/>
    </source>
</evidence>
<accession>A0A1M5AV54</accession>
<evidence type="ECO:0000313" key="11">
    <source>
        <dbReference type="EMBL" id="SHF34006.1"/>
    </source>
</evidence>
<dbReference type="EMBL" id="FQVB01000015">
    <property type="protein sequence ID" value="SHF34006.1"/>
    <property type="molecule type" value="Genomic_DNA"/>
</dbReference>
<dbReference type="OrthoDB" id="9789361at2"/>
<proteinExistence type="inferred from homology"/>
<sequence length="283" mass="30979">MAPKTYRKLLGKIALEGVMECLSGLHIGASKENLEIGSLDSPVVRDPITSEPYVPGSSLKGKLRALLEKAHPELLPNRDGGSGISRHECNDWEPGKNRNKNYNAELTYPGALQCPVCRLFGSTAAGEGGNFPARLKVRDLRLSSQSRKELESIDTGLLFTEWKFENGIDRVTSAANPRNLERVPRGTKFDFSLVYDVEDMETLSEDLRNLQLALSLLQDDALGGHGSRGYGQVRFEFTKIEARTVGHYRGEPGQATSVGGLEDLARLAGFFNGSKSANVERVS</sequence>
<evidence type="ECO:0000256" key="2">
    <source>
        <dbReference type="ARBA" id="ARBA00022150"/>
    </source>
</evidence>
<reference evidence="12" key="1">
    <citation type="submission" date="2016-11" db="EMBL/GenBank/DDBJ databases">
        <authorList>
            <person name="Varghese N."/>
            <person name="Submissions S."/>
        </authorList>
    </citation>
    <scope>NUCLEOTIDE SEQUENCE [LARGE SCALE GENOMIC DNA]</scope>
    <source>
        <strain evidence="12">DSM 9756</strain>
    </source>
</reference>
<dbReference type="GO" id="GO:0004519">
    <property type="term" value="F:endonuclease activity"/>
    <property type="evidence" value="ECO:0007669"/>
    <property type="project" value="UniProtKB-KW"/>
</dbReference>
<dbReference type="GO" id="GO:0051607">
    <property type="term" value="P:defense response to virus"/>
    <property type="evidence" value="ECO:0007669"/>
    <property type="project" value="UniProtKB-KW"/>
</dbReference>
<dbReference type="AlphaFoldDB" id="A0A1M5AV54"/>
<keyword evidence="5" id="KW-0378">Hydrolase</keyword>
<evidence type="ECO:0000256" key="6">
    <source>
        <dbReference type="ARBA" id="ARBA00022884"/>
    </source>
</evidence>
<dbReference type="InterPro" id="IPR013412">
    <property type="entry name" value="CRISPR-assoc_RAMP_Csm3"/>
</dbReference>
<dbReference type="Pfam" id="PF03787">
    <property type="entry name" value="RAMPs"/>
    <property type="match status" value="1"/>
</dbReference>
<evidence type="ECO:0000256" key="4">
    <source>
        <dbReference type="ARBA" id="ARBA00022759"/>
    </source>
</evidence>
<feature type="domain" description="CRISPR type III-associated protein" evidence="10">
    <location>
        <begin position="19"/>
        <end position="234"/>
    </location>
</feature>
<keyword evidence="12" id="KW-1185">Reference proteome</keyword>
<feature type="compositionally biased region" description="Basic and acidic residues" evidence="9">
    <location>
        <begin position="85"/>
        <end position="96"/>
    </location>
</feature>
<evidence type="ECO:0000256" key="7">
    <source>
        <dbReference type="ARBA" id="ARBA00023118"/>
    </source>
</evidence>
<evidence type="ECO:0000313" key="12">
    <source>
        <dbReference type="Proteomes" id="UP000184076"/>
    </source>
</evidence>
<dbReference type="PANTHER" id="PTHR35579:SF3">
    <property type="entry name" value="CRISPR SYSTEM CMS ENDORIBONUCLEASE CSM3"/>
    <property type="match status" value="1"/>
</dbReference>
<evidence type="ECO:0000256" key="9">
    <source>
        <dbReference type="SAM" id="MobiDB-lite"/>
    </source>
</evidence>
<evidence type="ECO:0000256" key="1">
    <source>
        <dbReference type="ARBA" id="ARBA00006342"/>
    </source>
</evidence>
<dbReference type="GO" id="GO:0016787">
    <property type="term" value="F:hydrolase activity"/>
    <property type="evidence" value="ECO:0007669"/>
    <property type="project" value="UniProtKB-KW"/>
</dbReference>
<dbReference type="STRING" id="1121391.SAMN02745206_01794"/>
<dbReference type="Proteomes" id="UP000184076">
    <property type="component" value="Unassembled WGS sequence"/>
</dbReference>
<gene>
    <name evidence="11" type="ORF">SAMN02745206_01794</name>
</gene>
<evidence type="ECO:0000256" key="8">
    <source>
        <dbReference type="ARBA" id="ARBA00033183"/>
    </source>
</evidence>
<dbReference type="PANTHER" id="PTHR35579">
    <property type="entry name" value="CRISPR SYSTEM CMS ENDORIBONUCLEASE CSM3"/>
    <property type="match status" value="1"/>
</dbReference>
<keyword evidence="4" id="KW-0255">Endonuclease</keyword>
<keyword evidence="6" id="KW-0694">RNA-binding</keyword>
<comment type="similarity">
    <text evidence="1">Belongs to the CRISPR-associated Csm3 family.</text>
</comment>
<dbReference type="NCBIfam" id="TIGR02582">
    <property type="entry name" value="cas7_TM1809"/>
    <property type="match status" value="1"/>
</dbReference>
<keyword evidence="7" id="KW-0051">Antiviral defense</keyword>